<keyword evidence="2" id="KW-0813">Transport</keyword>
<evidence type="ECO:0000256" key="2">
    <source>
        <dbReference type="ARBA" id="ARBA00022448"/>
    </source>
</evidence>
<name>A0ABT5MKJ4_9BURK</name>
<dbReference type="InterPro" id="IPR000709">
    <property type="entry name" value="Leu_Ile_Val-bd"/>
</dbReference>
<keyword evidence="4" id="KW-0029">Amino-acid transport</keyword>
<comment type="similarity">
    <text evidence="1">Belongs to the leucine-binding protein family.</text>
</comment>
<evidence type="ECO:0000256" key="5">
    <source>
        <dbReference type="SAM" id="SignalP"/>
    </source>
</evidence>
<organism evidence="7 8">
    <name type="scientific">Curvibacter microcysteis</name>
    <dbReference type="NCBI Taxonomy" id="3026419"/>
    <lineage>
        <taxon>Bacteria</taxon>
        <taxon>Pseudomonadati</taxon>
        <taxon>Pseudomonadota</taxon>
        <taxon>Betaproteobacteria</taxon>
        <taxon>Burkholderiales</taxon>
        <taxon>Comamonadaceae</taxon>
        <taxon>Curvibacter</taxon>
    </lineage>
</organism>
<dbReference type="SUPFAM" id="SSF53822">
    <property type="entry name" value="Periplasmic binding protein-like I"/>
    <property type="match status" value="1"/>
</dbReference>
<proteinExistence type="inferred from homology"/>
<dbReference type="Gene3D" id="3.40.50.2300">
    <property type="match status" value="2"/>
</dbReference>
<protein>
    <submittedName>
        <fullName evidence="7">Branched-chain amino acid ABC transporter substrate-binding protein</fullName>
    </submittedName>
</protein>
<accession>A0ABT5MKJ4</accession>
<keyword evidence="8" id="KW-1185">Reference proteome</keyword>
<evidence type="ECO:0000313" key="8">
    <source>
        <dbReference type="Proteomes" id="UP001528672"/>
    </source>
</evidence>
<comment type="caution">
    <text evidence="7">The sequence shown here is derived from an EMBL/GenBank/DDBJ whole genome shotgun (WGS) entry which is preliminary data.</text>
</comment>
<dbReference type="InterPro" id="IPR051010">
    <property type="entry name" value="BCAA_transport"/>
</dbReference>
<dbReference type="RefSeq" id="WP_273929374.1">
    <property type="nucleotide sequence ID" value="NZ_JAQSIO010000013.1"/>
</dbReference>
<dbReference type="InterPro" id="IPR028082">
    <property type="entry name" value="Peripla_BP_I"/>
</dbReference>
<reference evidence="7 8" key="1">
    <citation type="submission" date="2023-02" db="EMBL/GenBank/DDBJ databases">
        <title>Bacterial whole genome sequence for Curvibacter sp. HBC28.</title>
        <authorList>
            <person name="Le V."/>
            <person name="Ko S.-R."/>
            <person name="Ahn C.-Y."/>
            <person name="Oh H.-M."/>
        </authorList>
    </citation>
    <scope>NUCLEOTIDE SEQUENCE [LARGE SCALE GENOMIC DNA]</scope>
    <source>
        <strain evidence="7 8">HBC28</strain>
    </source>
</reference>
<dbReference type="PANTHER" id="PTHR30483">
    <property type="entry name" value="LEUCINE-SPECIFIC-BINDING PROTEIN"/>
    <property type="match status" value="1"/>
</dbReference>
<evidence type="ECO:0000256" key="1">
    <source>
        <dbReference type="ARBA" id="ARBA00010062"/>
    </source>
</evidence>
<feature type="domain" description="Leucine-binding protein" evidence="6">
    <location>
        <begin position="39"/>
        <end position="381"/>
    </location>
</feature>
<dbReference type="EMBL" id="JAQSIO010000013">
    <property type="protein sequence ID" value="MDD0817033.1"/>
    <property type="molecule type" value="Genomic_DNA"/>
</dbReference>
<evidence type="ECO:0000256" key="4">
    <source>
        <dbReference type="ARBA" id="ARBA00022970"/>
    </source>
</evidence>
<evidence type="ECO:0000313" key="7">
    <source>
        <dbReference type="EMBL" id="MDD0817033.1"/>
    </source>
</evidence>
<dbReference type="InterPro" id="IPR028081">
    <property type="entry name" value="Leu-bd"/>
</dbReference>
<keyword evidence="3 5" id="KW-0732">Signal</keyword>
<dbReference type="PRINTS" id="PR00337">
    <property type="entry name" value="LEUILEVALBP"/>
</dbReference>
<evidence type="ECO:0000256" key="3">
    <source>
        <dbReference type="ARBA" id="ARBA00022729"/>
    </source>
</evidence>
<feature type="chain" id="PRO_5045053884" evidence="5">
    <location>
        <begin position="34"/>
        <end position="432"/>
    </location>
</feature>
<dbReference type="Proteomes" id="UP001528672">
    <property type="component" value="Unassembled WGS sequence"/>
</dbReference>
<gene>
    <name evidence="7" type="ORF">PSQ39_20540</name>
</gene>
<feature type="signal peptide" evidence="5">
    <location>
        <begin position="1"/>
        <end position="33"/>
    </location>
</feature>
<sequence>MPFASCPPARPPRHLLRHLSASTLLSLAAAAQAADPATFKIAYIDPLSGPFANVGELMLLHTQYAVDEINAKGGVLKPGPQGVKLQLLQFDSKLSAQESLSALQAAIDQGARAIITGGSGSSVVSALVQAAAKHNERNPDRAVLVLNHSSIDPDLTGKSCNFWHFQFEANTAMKMKAIANTIKKQPSIQKVYLLNQDYAHGKQWARYGQELVGLARPDIQFVGDTLHPIGRVKDFSPYVAKIKASGADSVITGNWGQDMTLLLKAAGDAGYKLRYFNHSAGSVPGTVLAVSQAKMGELTWVAEWHPGQADSARVDALAKAYRARTGKDFLAPRIDMTPRFLAAAIQKAQSLEARQIARALEDLSLDTVVGPVRMRGEDHQALLPQVVNTIAPVDGKAVKLGWEGTNYGFRTDALYSGNELAQGTECRMARPQ</sequence>
<dbReference type="CDD" id="cd06329">
    <property type="entry name" value="PBP1_SBP-like"/>
    <property type="match status" value="1"/>
</dbReference>
<evidence type="ECO:0000259" key="6">
    <source>
        <dbReference type="Pfam" id="PF13458"/>
    </source>
</evidence>
<dbReference type="Pfam" id="PF13458">
    <property type="entry name" value="Peripla_BP_6"/>
    <property type="match status" value="1"/>
</dbReference>
<dbReference type="PANTHER" id="PTHR30483:SF6">
    <property type="entry name" value="PERIPLASMIC BINDING PROTEIN OF ABC TRANSPORTER FOR NATURAL AMINO ACIDS"/>
    <property type="match status" value="1"/>
</dbReference>